<dbReference type="InterPro" id="IPR029063">
    <property type="entry name" value="SAM-dependent_MTases_sf"/>
</dbReference>
<accession>A0A6J7DWF2</accession>
<dbReference type="PANTHER" id="PTHR18895">
    <property type="entry name" value="HEMK METHYLTRANSFERASE"/>
    <property type="match status" value="1"/>
</dbReference>
<sequence>MIEIKQLLLAAETILAAANIENSKLDTQLLLSEVLQISRAELLLQSELSAEQAVVFNEYIKQRCEHRPIQYITGLAYFRYLTLRVGEGVLIPRPETENLVSGVVEKINAADRPITLVDLGSGSGAIALAVAYEIPDVKVIAVEKSEAALIWLRKNIELIAPQVEVVPADVNDFVLEHKVDFVTANPPYLSQSEILPREVADYEPSAALRGGSNGMEIPNQFILCAARLLKSGGYFAIEHSEVQAESMKIALTNYFTEVTVHYDLTGRPRWTSAIRNALEVSK</sequence>
<keyword evidence="4" id="KW-0949">S-adenosyl-L-methionine</keyword>
<dbReference type="InterPro" id="IPR007848">
    <property type="entry name" value="Small_mtfrase_dom"/>
</dbReference>
<dbReference type="InterPro" id="IPR019874">
    <property type="entry name" value="RF_methyltr_PrmC"/>
</dbReference>
<evidence type="ECO:0000259" key="6">
    <source>
        <dbReference type="Pfam" id="PF05175"/>
    </source>
</evidence>
<reference evidence="11" key="1">
    <citation type="submission" date="2020-05" db="EMBL/GenBank/DDBJ databases">
        <authorList>
            <person name="Chiriac C."/>
            <person name="Salcher M."/>
            <person name="Ghai R."/>
            <person name="Kavagutti S V."/>
        </authorList>
    </citation>
    <scope>NUCLEOTIDE SEQUENCE</scope>
</reference>
<evidence type="ECO:0000313" key="9">
    <source>
        <dbReference type="EMBL" id="CAB4678233.1"/>
    </source>
</evidence>
<feature type="domain" description="Methyltransferase small" evidence="6">
    <location>
        <begin position="115"/>
        <end position="193"/>
    </location>
</feature>
<keyword evidence="3" id="KW-0808">Transferase</keyword>
<dbReference type="Gene3D" id="3.40.50.150">
    <property type="entry name" value="Vaccinia Virus protein VP39"/>
    <property type="match status" value="1"/>
</dbReference>
<keyword evidence="2" id="KW-0489">Methyltransferase</keyword>
<proteinExistence type="inferred from homology"/>
<dbReference type="NCBIfam" id="TIGR00536">
    <property type="entry name" value="hemK_fam"/>
    <property type="match status" value="1"/>
</dbReference>
<dbReference type="PANTHER" id="PTHR18895:SF74">
    <property type="entry name" value="MTRF1L RELEASE FACTOR GLUTAMINE METHYLTRANSFERASE"/>
    <property type="match status" value="1"/>
</dbReference>
<dbReference type="EC" id="2.1.1.297" evidence="1"/>
<dbReference type="AlphaFoldDB" id="A0A6J7DWF2"/>
<dbReference type="Pfam" id="PF05175">
    <property type="entry name" value="MTS"/>
    <property type="match status" value="1"/>
</dbReference>
<evidence type="ECO:0000313" key="10">
    <source>
        <dbReference type="EMBL" id="CAB4771074.1"/>
    </source>
</evidence>
<dbReference type="EMBL" id="CAEZZS010000010">
    <property type="protein sequence ID" value="CAB4771074.1"/>
    <property type="molecule type" value="Genomic_DNA"/>
</dbReference>
<evidence type="ECO:0000256" key="4">
    <source>
        <dbReference type="ARBA" id="ARBA00022691"/>
    </source>
</evidence>
<dbReference type="InterPro" id="IPR004556">
    <property type="entry name" value="HemK-like"/>
</dbReference>
<dbReference type="EMBL" id="CAEZXH010000012">
    <property type="protein sequence ID" value="CAB4678233.1"/>
    <property type="molecule type" value="Genomic_DNA"/>
</dbReference>
<evidence type="ECO:0000256" key="5">
    <source>
        <dbReference type="ARBA" id="ARBA00048391"/>
    </source>
</evidence>
<name>A0A6J7DWF2_9ZZZZ</name>
<dbReference type="GO" id="GO:0102559">
    <property type="term" value="F:peptide chain release factor N(5)-glutamine methyltransferase activity"/>
    <property type="evidence" value="ECO:0007669"/>
    <property type="project" value="UniProtKB-EC"/>
</dbReference>
<dbReference type="EMBL" id="CAEZUJ010000016">
    <property type="protein sequence ID" value="CAB4597600.1"/>
    <property type="molecule type" value="Genomic_DNA"/>
</dbReference>
<dbReference type="CDD" id="cd02440">
    <property type="entry name" value="AdoMet_MTases"/>
    <property type="match status" value="1"/>
</dbReference>
<dbReference type="SUPFAM" id="SSF53335">
    <property type="entry name" value="S-adenosyl-L-methionine-dependent methyltransferases"/>
    <property type="match status" value="1"/>
</dbReference>
<evidence type="ECO:0000259" key="7">
    <source>
        <dbReference type="Pfam" id="PF17827"/>
    </source>
</evidence>
<comment type="catalytic activity">
    <reaction evidence="5">
        <text>L-glutaminyl-[peptide chain release factor] + S-adenosyl-L-methionine = N(5)-methyl-L-glutaminyl-[peptide chain release factor] + S-adenosyl-L-homocysteine + H(+)</text>
        <dbReference type="Rhea" id="RHEA:42896"/>
        <dbReference type="Rhea" id="RHEA-COMP:10271"/>
        <dbReference type="Rhea" id="RHEA-COMP:10272"/>
        <dbReference type="ChEBI" id="CHEBI:15378"/>
        <dbReference type="ChEBI" id="CHEBI:30011"/>
        <dbReference type="ChEBI" id="CHEBI:57856"/>
        <dbReference type="ChEBI" id="CHEBI:59789"/>
        <dbReference type="ChEBI" id="CHEBI:61891"/>
        <dbReference type="EC" id="2.1.1.297"/>
    </reaction>
</comment>
<dbReference type="InterPro" id="IPR050320">
    <property type="entry name" value="N5-glutamine_MTase"/>
</dbReference>
<dbReference type="Gene3D" id="1.10.8.10">
    <property type="entry name" value="DNA helicase RuvA subunit, C-terminal domain"/>
    <property type="match status" value="1"/>
</dbReference>
<gene>
    <name evidence="8" type="ORF">UFOPK1811_00574</name>
    <name evidence="9" type="ORF">UFOPK2360_00341</name>
    <name evidence="10" type="ORF">UFOPK2922_00349</name>
    <name evidence="11" type="ORF">UFOPK3306_01150</name>
</gene>
<protein>
    <recommendedName>
        <fullName evidence="1">peptide chain release factor N(5)-glutamine methyltransferase</fullName>
        <ecNumber evidence="1">2.1.1.297</ecNumber>
    </recommendedName>
</protein>
<evidence type="ECO:0000256" key="1">
    <source>
        <dbReference type="ARBA" id="ARBA00012771"/>
    </source>
</evidence>
<dbReference type="EMBL" id="CAFBLI010000109">
    <property type="protein sequence ID" value="CAB4874977.1"/>
    <property type="molecule type" value="Genomic_DNA"/>
</dbReference>
<evidence type="ECO:0000256" key="3">
    <source>
        <dbReference type="ARBA" id="ARBA00022679"/>
    </source>
</evidence>
<organism evidence="11">
    <name type="scientific">freshwater metagenome</name>
    <dbReference type="NCBI Taxonomy" id="449393"/>
    <lineage>
        <taxon>unclassified sequences</taxon>
        <taxon>metagenomes</taxon>
        <taxon>ecological metagenomes</taxon>
    </lineage>
</organism>
<evidence type="ECO:0000313" key="11">
    <source>
        <dbReference type="EMBL" id="CAB4874977.1"/>
    </source>
</evidence>
<dbReference type="Pfam" id="PF17827">
    <property type="entry name" value="PrmC_N"/>
    <property type="match status" value="1"/>
</dbReference>
<dbReference type="InterPro" id="IPR040758">
    <property type="entry name" value="PrmC_N"/>
</dbReference>
<feature type="domain" description="Release factor glutamine methyltransferase N-terminal" evidence="7">
    <location>
        <begin position="6"/>
        <end position="74"/>
    </location>
</feature>
<evidence type="ECO:0000313" key="8">
    <source>
        <dbReference type="EMBL" id="CAB4597600.1"/>
    </source>
</evidence>
<evidence type="ECO:0000256" key="2">
    <source>
        <dbReference type="ARBA" id="ARBA00022603"/>
    </source>
</evidence>
<dbReference type="HAMAP" id="MF_02126">
    <property type="entry name" value="RF_methyltr_PrmC"/>
    <property type="match status" value="1"/>
</dbReference>
<dbReference type="GO" id="GO:0032259">
    <property type="term" value="P:methylation"/>
    <property type="evidence" value="ECO:0007669"/>
    <property type="project" value="UniProtKB-KW"/>
</dbReference>
<dbReference type="NCBIfam" id="TIGR03534">
    <property type="entry name" value="RF_mod_PrmC"/>
    <property type="match status" value="1"/>
</dbReference>